<gene>
    <name evidence="3" type="ORF">PYS61_03720</name>
</gene>
<evidence type="ECO:0000313" key="3">
    <source>
        <dbReference type="EMBL" id="WEG35060.1"/>
    </source>
</evidence>
<accession>A0ABY8C889</accession>
<dbReference type="PANTHER" id="PTHR36435:SF1">
    <property type="entry name" value="CAAX AMINO TERMINAL PROTEASE FAMILY PROTEIN"/>
    <property type="match status" value="1"/>
</dbReference>
<feature type="transmembrane region" description="Helical" evidence="1">
    <location>
        <begin position="12"/>
        <end position="34"/>
    </location>
</feature>
<name>A0ABY8C889_9FIRM</name>
<keyword evidence="3" id="KW-0645">Protease</keyword>
<keyword evidence="3" id="KW-0378">Hydrolase</keyword>
<evidence type="ECO:0000313" key="4">
    <source>
        <dbReference type="Proteomes" id="UP001220478"/>
    </source>
</evidence>
<feature type="transmembrane region" description="Helical" evidence="1">
    <location>
        <begin position="172"/>
        <end position="191"/>
    </location>
</feature>
<evidence type="ECO:0000259" key="2">
    <source>
        <dbReference type="Pfam" id="PF02517"/>
    </source>
</evidence>
<protein>
    <submittedName>
        <fullName evidence="3">CPBP family intramembrane metalloprotease</fullName>
    </submittedName>
</protein>
<keyword evidence="4" id="KW-1185">Reference proteome</keyword>
<dbReference type="RefSeq" id="WP_315571087.1">
    <property type="nucleotide sequence ID" value="NZ_CP118868.1"/>
</dbReference>
<dbReference type="PANTHER" id="PTHR36435">
    <property type="entry name" value="SLR1288 PROTEIN"/>
    <property type="match status" value="1"/>
</dbReference>
<proteinExistence type="predicted"/>
<feature type="domain" description="CAAX prenyl protease 2/Lysostaphin resistance protein A-like" evidence="2">
    <location>
        <begin position="143"/>
        <end position="229"/>
    </location>
</feature>
<keyword evidence="3" id="KW-0482">Metalloprotease</keyword>
<dbReference type="Pfam" id="PF02517">
    <property type="entry name" value="Rce1-like"/>
    <property type="match status" value="1"/>
</dbReference>
<keyword evidence="1" id="KW-0812">Transmembrane</keyword>
<keyword evidence="1" id="KW-1133">Transmembrane helix</keyword>
<sequence length="288" mass="32696">MLTKIKAIAKTFGGLLYFFLVAAAVQTFVFIFAMQKPLTPENATDKLAASVFPLAALIYSIIQSGTFISYALVRRRKQTDYIAVKVPAGRTFLYIPFIACLLLFVSSLFSNLLVFLAKNYAFFQSALEEYNNMILQKINPFAPITILSVVILVPIAEELFFRAMVIGELKRFFPLSAVCFISACLFALAHWNWLQSAYTFVAGLILAAVYVWTDSIFYSILLHGFFNLLGSMLPYWINQLNFADAEVIFNLLIILFAVVGYVYLRKLYRNYRHLQDLKLHTSENEGAD</sequence>
<dbReference type="InterPro" id="IPR003675">
    <property type="entry name" value="Rce1/LyrA-like_dom"/>
</dbReference>
<keyword evidence="1" id="KW-0472">Membrane</keyword>
<dbReference type="Proteomes" id="UP001220478">
    <property type="component" value="Chromosome"/>
</dbReference>
<feature type="transmembrane region" description="Helical" evidence="1">
    <location>
        <begin position="197"/>
        <end position="213"/>
    </location>
</feature>
<dbReference type="InterPro" id="IPR052710">
    <property type="entry name" value="CAAX_protease"/>
</dbReference>
<evidence type="ECO:0000256" key="1">
    <source>
        <dbReference type="SAM" id="Phobius"/>
    </source>
</evidence>
<dbReference type="GO" id="GO:0008237">
    <property type="term" value="F:metallopeptidase activity"/>
    <property type="evidence" value="ECO:0007669"/>
    <property type="project" value="UniProtKB-KW"/>
</dbReference>
<feature type="transmembrane region" description="Helical" evidence="1">
    <location>
        <begin position="141"/>
        <end position="160"/>
    </location>
</feature>
<dbReference type="EMBL" id="CP118868">
    <property type="protein sequence ID" value="WEG35060.1"/>
    <property type="molecule type" value="Genomic_DNA"/>
</dbReference>
<feature type="transmembrane region" description="Helical" evidence="1">
    <location>
        <begin position="243"/>
        <end position="264"/>
    </location>
</feature>
<feature type="transmembrane region" description="Helical" evidence="1">
    <location>
        <begin position="220"/>
        <end position="237"/>
    </location>
</feature>
<feature type="transmembrane region" description="Helical" evidence="1">
    <location>
        <begin position="93"/>
        <end position="121"/>
    </location>
</feature>
<reference evidence="3 4" key="1">
    <citation type="submission" date="2023-02" db="EMBL/GenBank/DDBJ databases">
        <title>Novel Oscillospiraceae bacterial genomes.</title>
        <authorList>
            <person name="Srinivasan S."/>
            <person name="Austin M.N."/>
            <person name="Fiedler T.L."/>
            <person name="Strenk S.M."/>
            <person name="Agnew K.J."/>
            <person name="Nagana Gowda G.A."/>
            <person name="Raftery D."/>
            <person name="Beamer M.A."/>
            <person name="Achilles S.L."/>
            <person name="Wiesenfeld H.C."/>
            <person name="Fredricks D.N."/>
            <person name="Hillier S.L."/>
        </authorList>
    </citation>
    <scope>NUCLEOTIDE SEQUENCE [LARGE SCALE GENOMIC DNA]</scope>
    <source>
        <strain evidence="3 4">CHIC02 1186E3-8</strain>
    </source>
</reference>
<organism evidence="3 4">
    <name type="scientific">Amygdalobacter indicium</name>
    <dbReference type="NCBI Taxonomy" id="3029272"/>
    <lineage>
        <taxon>Bacteria</taxon>
        <taxon>Bacillati</taxon>
        <taxon>Bacillota</taxon>
        <taxon>Clostridia</taxon>
        <taxon>Eubacteriales</taxon>
        <taxon>Oscillospiraceae</taxon>
        <taxon>Amygdalobacter</taxon>
    </lineage>
</organism>
<feature type="transmembrane region" description="Helical" evidence="1">
    <location>
        <begin position="54"/>
        <end position="73"/>
    </location>
</feature>